<dbReference type="InterPro" id="IPR027417">
    <property type="entry name" value="P-loop_NTPase"/>
</dbReference>
<dbReference type="SUPFAM" id="SSF81324">
    <property type="entry name" value="Voltage-gated potassium channels"/>
    <property type="match status" value="2"/>
</dbReference>
<feature type="transmembrane region" description="Helical" evidence="27">
    <location>
        <begin position="2417"/>
        <end position="2438"/>
    </location>
</feature>
<evidence type="ECO:0000256" key="9">
    <source>
        <dbReference type="ARBA" id="ARBA00022722"/>
    </source>
</evidence>
<keyword evidence="20" id="KW-0238">DNA-binding</keyword>
<keyword evidence="7" id="KW-0548">Nucleotidyltransferase</keyword>
<evidence type="ECO:0000256" key="24">
    <source>
        <dbReference type="PROSITE-ProRule" id="PRU00283"/>
    </source>
</evidence>
<dbReference type="Proteomes" id="UP000887560">
    <property type="component" value="Unplaced"/>
</dbReference>
<dbReference type="Gene3D" id="3.30.342.10">
    <property type="entry name" value="DNA Polymerase, chain B, domain 1"/>
    <property type="match status" value="1"/>
</dbReference>
<comment type="subcellular location">
    <subcellularLocation>
        <location evidence="2">Nucleus</location>
    </subcellularLocation>
</comment>
<keyword evidence="10" id="KW-0479">Metal-binding</keyword>
<dbReference type="InterPro" id="IPR023211">
    <property type="entry name" value="DNA_pol_palm_dom_sf"/>
</dbReference>
<evidence type="ECO:0000256" key="11">
    <source>
        <dbReference type="ARBA" id="ARBA00022741"/>
    </source>
</evidence>
<dbReference type="WBParaSite" id="scf7180000423930.g11845">
    <property type="protein sequence ID" value="scf7180000423930.g11845"/>
    <property type="gene ID" value="scf7180000423930.g11845"/>
</dbReference>
<dbReference type="InterPro" id="IPR006172">
    <property type="entry name" value="DNA-dir_DNA_pol_B"/>
</dbReference>
<dbReference type="Gene3D" id="3.30.420.10">
    <property type="entry name" value="Ribonuclease H-like superfamily/Ribonuclease H"/>
    <property type="match status" value="1"/>
</dbReference>
<dbReference type="PANTHER" id="PTHR10322:SF23">
    <property type="entry name" value="DNA POLYMERASE DELTA CATALYTIC SUBUNIT"/>
    <property type="match status" value="1"/>
</dbReference>
<feature type="transmembrane region" description="Helical" evidence="27">
    <location>
        <begin position="1788"/>
        <end position="1813"/>
    </location>
</feature>
<dbReference type="Pfam" id="PF00136">
    <property type="entry name" value="DNA_pol_B"/>
    <property type="match status" value="1"/>
</dbReference>
<evidence type="ECO:0000256" key="13">
    <source>
        <dbReference type="ARBA" id="ARBA00022801"/>
    </source>
</evidence>
<keyword evidence="19" id="KW-0411">Iron-sulfur</keyword>
<feature type="transmembrane region" description="Helical" evidence="27">
    <location>
        <begin position="2356"/>
        <end position="2376"/>
    </location>
</feature>
<dbReference type="GO" id="GO:0005524">
    <property type="term" value="F:ATP binding"/>
    <property type="evidence" value="ECO:0007669"/>
    <property type="project" value="UniProtKB-UniRule"/>
</dbReference>
<evidence type="ECO:0000256" key="25">
    <source>
        <dbReference type="SAM" id="Coils"/>
    </source>
</evidence>
<dbReference type="GO" id="GO:0003677">
    <property type="term" value="F:DNA binding"/>
    <property type="evidence" value="ECO:0007669"/>
    <property type="project" value="UniProtKB-KW"/>
</dbReference>
<dbReference type="Pfam" id="PF14260">
    <property type="entry name" value="zf-C4pol"/>
    <property type="match status" value="1"/>
</dbReference>
<dbReference type="InterPro" id="IPR036961">
    <property type="entry name" value="Kinesin_motor_dom_sf"/>
</dbReference>
<dbReference type="InterPro" id="IPR043502">
    <property type="entry name" value="DNA/RNA_pol_sf"/>
</dbReference>
<keyword evidence="27" id="KW-0812">Transmembrane</keyword>
<protein>
    <recommendedName>
        <fullName evidence="22">DNA polymerase delta catalytic subunit</fullName>
        <ecNumber evidence="4">2.7.7.7</ecNumber>
    </recommendedName>
</protein>
<dbReference type="SMART" id="SM00129">
    <property type="entry name" value="KISc"/>
    <property type="match status" value="1"/>
</dbReference>
<dbReference type="Pfam" id="PF07885">
    <property type="entry name" value="Ion_trans_2"/>
    <property type="match status" value="2"/>
</dbReference>
<feature type="coiled-coil region" evidence="25">
    <location>
        <begin position="2222"/>
        <end position="2282"/>
    </location>
</feature>
<dbReference type="InterPro" id="IPR013099">
    <property type="entry name" value="K_chnl_dom"/>
</dbReference>
<dbReference type="InterPro" id="IPR050240">
    <property type="entry name" value="DNA_pol_type-B"/>
</dbReference>
<keyword evidence="12" id="KW-0863">Zinc-finger</keyword>
<comment type="catalytic activity">
    <reaction evidence="23">
        <text>DNA(n) + a 2'-deoxyribonucleoside 5'-triphosphate = DNA(n+1) + diphosphate</text>
        <dbReference type="Rhea" id="RHEA:22508"/>
        <dbReference type="Rhea" id="RHEA-COMP:17339"/>
        <dbReference type="Rhea" id="RHEA-COMP:17340"/>
        <dbReference type="ChEBI" id="CHEBI:33019"/>
        <dbReference type="ChEBI" id="CHEBI:61560"/>
        <dbReference type="ChEBI" id="CHEBI:173112"/>
        <dbReference type="EC" id="2.7.7.7"/>
    </reaction>
</comment>
<dbReference type="GO" id="GO:0051539">
    <property type="term" value="F:4 iron, 4 sulfur cluster binding"/>
    <property type="evidence" value="ECO:0007669"/>
    <property type="project" value="UniProtKB-KW"/>
</dbReference>
<dbReference type="GO" id="GO:0006287">
    <property type="term" value="P:base-excision repair, gap-filling"/>
    <property type="evidence" value="ECO:0007669"/>
    <property type="project" value="TreeGrafter"/>
</dbReference>
<evidence type="ECO:0000256" key="3">
    <source>
        <dbReference type="ARBA" id="ARBA00005755"/>
    </source>
</evidence>
<dbReference type="InterPro" id="IPR025687">
    <property type="entry name" value="Znf-C4pol"/>
</dbReference>
<dbReference type="FunFam" id="1.10.132.60:FF:000001">
    <property type="entry name" value="DNA polymerase"/>
    <property type="match status" value="1"/>
</dbReference>
<evidence type="ECO:0000313" key="29">
    <source>
        <dbReference type="Proteomes" id="UP000887560"/>
    </source>
</evidence>
<evidence type="ECO:0000256" key="18">
    <source>
        <dbReference type="ARBA" id="ARBA00023004"/>
    </source>
</evidence>
<evidence type="ECO:0000256" key="14">
    <source>
        <dbReference type="ARBA" id="ARBA00022833"/>
    </source>
</evidence>
<dbReference type="GO" id="GO:0003777">
    <property type="term" value="F:microtubule motor activity"/>
    <property type="evidence" value="ECO:0007669"/>
    <property type="project" value="InterPro"/>
</dbReference>
<evidence type="ECO:0000256" key="27">
    <source>
        <dbReference type="SAM" id="Phobius"/>
    </source>
</evidence>
<feature type="compositionally biased region" description="Low complexity" evidence="26">
    <location>
        <begin position="2088"/>
        <end position="2103"/>
    </location>
</feature>
<dbReference type="GO" id="GO:0008270">
    <property type="term" value="F:zinc ion binding"/>
    <property type="evidence" value="ECO:0007669"/>
    <property type="project" value="UniProtKB-KW"/>
</dbReference>
<dbReference type="GO" id="GO:0045004">
    <property type="term" value="P:DNA replication proofreading"/>
    <property type="evidence" value="ECO:0007669"/>
    <property type="project" value="TreeGrafter"/>
</dbReference>
<keyword evidence="14" id="KW-0862">Zinc</keyword>
<dbReference type="InterPro" id="IPR036397">
    <property type="entry name" value="RNaseH_sf"/>
</dbReference>
<dbReference type="InterPro" id="IPR006133">
    <property type="entry name" value="DNA-dir_DNA_pol_B_exonuc"/>
</dbReference>
<evidence type="ECO:0000256" key="7">
    <source>
        <dbReference type="ARBA" id="ARBA00022695"/>
    </source>
</evidence>
<comment type="similarity">
    <text evidence="3">Belongs to the DNA polymerase type-B family.</text>
</comment>
<evidence type="ECO:0000256" key="1">
    <source>
        <dbReference type="ARBA" id="ARBA00001966"/>
    </source>
</evidence>
<dbReference type="Gene3D" id="1.10.287.70">
    <property type="match status" value="2"/>
</dbReference>
<evidence type="ECO:0000256" key="16">
    <source>
        <dbReference type="ARBA" id="ARBA00022840"/>
    </source>
</evidence>
<keyword evidence="21" id="KW-0539">Nucleus</keyword>
<dbReference type="PROSITE" id="PS00411">
    <property type="entry name" value="KINESIN_MOTOR_1"/>
    <property type="match status" value="1"/>
</dbReference>
<dbReference type="GO" id="GO:0003887">
    <property type="term" value="F:DNA-directed DNA polymerase activity"/>
    <property type="evidence" value="ECO:0007669"/>
    <property type="project" value="UniProtKB-KW"/>
</dbReference>
<dbReference type="PROSITE" id="PS00116">
    <property type="entry name" value="DNA_POLYMERASE_B"/>
    <property type="match status" value="1"/>
</dbReference>
<dbReference type="SMART" id="SM00486">
    <property type="entry name" value="POLBc"/>
    <property type="match status" value="1"/>
</dbReference>
<keyword evidence="25" id="KW-0175">Coiled coil</keyword>
<feature type="compositionally biased region" description="Polar residues" evidence="26">
    <location>
        <begin position="2184"/>
        <end position="2198"/>
    </location>
</feature>
<feature type="transmembrane region" description="Helical" evidence="27">
    <location>
        <begin position="1893"/>
        <end position="1914"/>
    </location>
</feature>
<evidence type="ECO:0000256" key="4">
    <source>
        <dbReference type="ARBA" id="ARBA00012417"/>
    </source>
</evidence>
<dbReference type="Gene3D" id="3.40.850.10">
    <property type="entry name" value="Kinesin motor domain"/>
    <property type="match status" value="1"/>
</dbReference>
<evidence type="ECO:0000256" key="2">
    <source>
        <dbReference type="ARBA" id="ARBA00004123"/>
    </source>
</evidence>
<keyword evidence="18" id="KW-0408">Iron</keyword>
<dbReference type="FunFam" id="3.40.850.10:FF:000082">
    <property type="entry name" value="OSM3-like kinesin"/>
    <property type="match status" value="1"/>
</dbReference>
<keyword evidence="13" id="KW-0378">Hydrolase</keyword>
<dbReference type="GO" id="GO:0043625">
    <property type="term" value="C:delta DNA polymerase complex"/>
    <property type="evidence" value="ECO:0007669"/>
    <property type="project" value="TreeGrafter"/>
</dbReference>
<dbReference type="Pfam" id="PF00225">
    <property type="entry name" value="Kinesin"/>
    <property type="match status" value="1"/>
</dbReference>
<evidence type="ECO:0000256" key="22">
    <source>
        <dbReference type="ARBA" id="ARBA00024411"/>
    </source>
</evidence>
<evidence type="ECO:0000256" key="6">
    <source>
        <dbReference type="ARBA" id="ARBA00022679"/>
    </source>
</evidence>
<dbReference type="GO" id="GO:0008017">
    <property type="term" value="F:microtubule binding"/>
    <property type="evidence" value="ECO:0007669"/>
    <property type="project" value="InterPro"/>
</dbReference>
<feature type="domain" description="Kinesin motor" evidence="28">
    <location>
        <begin position="14"/>
        <end position="349"/>
    </location>
</feature>
<keyword evidence="17" id="KW-0239">DNA-directed DNA polymerase</keyword>
<dbReference type="PANTHER" id="PTHR10322">
    <property type="entry name" value="DNA POLYMERASE CATALYTIC SUBUNIT"/>
    <property type="match status" value="1"/>
</dbReference>
<dbReference type="PRINTS" id="PR00380">
    <property type="entry name" value="KINESINHEAVY"/>
</dbReference>
<evidence type="ECO:0000256" key="19">
    <source>
        <dbReference type="ARBA" id="ARBA00023014"/>
    </source>
</evidence>
<keyword evidence="15" id="KW-0269">Exonuclease</keyword>
<dbReference type="InterPro" id="IPR017964">
    <property type="entry name" value="DNA-dir_DNA_pol_B_CS"/>
</dbReference>
<comment type="similarity">
    <text evidence="24">Belongs to the TRAFAC class myosin-kinesin ATPase superfamily. Kinesin family.</text>
</comment>
<dbReference type="EC" id="2.7.7.7" evidence="4"/>
<feature type="transmembrane region" description="Helical" evidence="27">
    <location>
        <begin position="1926"/>
        <end position="1951"/>
    </location>
</feature>
<dbReference type="CDD" id="cd05777">
    <property type="entry name" value="DNA_polB_delta_exo"/>
    <property type="match status" value="1"/>
</dbReference>
<feature type="region of interest" description="Disordered" evidence="26">
    <location>
        <begin position="2536"/>
        <end position="2593"/>
    </location>
</feature>
<keyword evidence="29" id="KW-1185">Reference proteome</keyword>
<feature type="binding site" evidence="24">
    <location>
        <begin position="101"/>
        <end position="108"/>
    </location>
    <ligand>
        <name>ATP</name>
        <dbReference type="ChEBI" id="CHEBI:30616"/>
    </ligand>
</feature>
<dbReference type="FunFam" id="1.10.287.690:FF:000001">
    <property type="entry name" value="DNA polymerase"/>
    <property type="match status" value="1"/>
</dbReference>
<dbReference type="InterPro" id="IPR006134">
    <property type="entry name" value="DNA-dir_DNA_pol_B_multi_dom"/>
</dbReference>
<dbReference type="CDD" id="cd05533">
    <property type="entry name" value="POLBc_delta"/>
    <property type="match status" value="1"/>
</dbReference>
<dbReference type="FunFam" id="3.30.420.10:FF:000004">
    <property type="entry name" value="DNA polymerase"/>
    <property type="match status" value="1"/>
</dbReference>
<keyword evidence="24" id="KW-0505">Motor protein</keyword>
<evidence type="ECO:0000256" key="12">
    <source>
        <dbReference type="ARBA" id="ARBA00022771"/>
    </source>
</evidence>
<dbReference type="Pfam" id="PF03104">
    <property type="entry name" value="DNA_pol_B_exo1"/>
    <property type="match status" value="1"/>
</dbReference>
<organism evidence="29 30">
    <name type="scientific">Meloidogyne floridensis</name>
    <dbReference type="NCBI Taxonomy" id="298350"/>
    <lineage>
        <taxon>Eukaryota</taxon>
        <taxon>Metazoa</taxon>
        <taxon>Ecdysozoa</taxon>
        <taxon>Nematoda</taxon>
        <taxon>Chromadorea</taxon>
        <taxon>Rhabditida</taxon>
        <taxon>Tylenchina</taxon>
        <taxon>Tylenchomorpha</taxon>
        <taxon>Tylenchoidea</taxon>
        <taxon>Meloidogynidae</taxon>
        <taxon>Meloidogyninae</taxon>
        <taxon>Meloidogyne</taxon>
    </lineage>
</organism>
<reference evidence="30" key="1">
    <citation type="submission" date="2022-11" db="UniProtKB">
        <authorList>
            <consortium name="WormBaseParasite"/>
        </authorList>
    </citation>
    <scope>IDENTIFICATION</scope>
</reference>
<dbReference type="SUPFAM" id="SSF52540">
    <property type="entry name" value="P-loop containing nucleoside triphosphate hydrolases"/>
    <property type="match status" value="1"/>
</dbReference>
<keyword evidence="16 24" id="KW-0067">ATP-binding</keyword>
<evidence type="ECO:0000256" key="15">
    <source>
        <dbReference type="ARBA" id="ARBA00022839"/>
    </source>
</evidence>
<feature type="compositionally biased region" description="Polar residues" evidence="26">
    <location>
        <begin position="2540"/>
        <end position="2555"/>
    </location>
</feature>
<feature type="compositionally biased region" description="Polar residues" evidence="26">
    <location>
        <begin position="2133"/>
        <end position="2150"/>
    </location>
</feature>
<proteinExistence type="inferred from homology"/>
<dbReference type="FunFam" id="1.10.287.70:FF:000265">
    <property type="entry name" value="TWiK family of potassium channels"/>
    <property type="match status" value="1"/>
</dbReference>
<dbReference type="PROSITE" id="PS50067">
    <property type="entry name" value="KINESIN_MOTOR_2"/>
    <property type="match status" value="1"/>
</dbReference>
<feature type="compositionally biased region" description="Basic and acidic residues" evidence="26">
    <location>
        <begin position="2312"/>
        <end position="2327"/>
    </location>
</feature>
<evidence type="ECO:0000256" key="5">
    <source>
        <dbReference type="ARBA" id="ARBA00022485"/>
    </source>
</evidence>
<feature type="coiled-coil region" evidence="25">
    <location>
        <begin position="446"/>
        <end position="512"/>
    </location>
</feature>
<evidence type="ECO:0000259" key="28">
    <source>
        <dbReference type="PROSITE" id="PS50067"/>
    </source>
</evidence>
<keyword evidence="5" id="KW-0004">4Fe-4S</keyword>
<evidence type="ECO:0000256" key="20">
    <source>
        <dbReference type="ARBA" id="ARBA00023125"/>
    </source>
</evidence>
<dbReference type="SUPFAM" id="SSF53098">
    <property type="entry name" value="Ribonuclease H-like"/>
    <property type="match status" value="1"/>
</dbReference>
<dbReference type="InterPro" id="IPR019821">
    <property type="entry name" value="Kinesin_motor_CS"/>
</dbReference>
<dbReference type="SUPFAM" id="SSF56672">
    <property type="entry name" value="DNA/RNA polymerases"/>
    <property type="match status" value="1"/>
</dbReference>
<feature type="region of interest" description="Disordered" evidence="26">
    <location>
        <begin position="404"/>
        <end position="434"/>
    </location>
</feature>
<evidence type="ECO:0000256" key="8">
    <source>
        <dbReference type="ARBA" id="ARBA00022705"/>
    </source>
</evidence>
<evidence type="ECO:0000256" key="21">
    <source>
        <dbReference type="ARBA" id="ARBA00023242"/>
    </source>
</evidence>
<keyword evidence="27" id="KW-1133">Transmembrane helix</keyword>
<feature type="region of interest" description="Disordered" evidence="26">
    <location>
        <begin position="2077"/>
        <end position="2199"/>
    </location>
</feature>
<evidence type="ECO:0000256" key="23">
    <source>
        <dbReference type="ARBA" id="ARBA00049244"/>
    </source>
</evidence>
<dbReference type="Gene3D" id="1.10.132.60">
    <property type="entry name" value="DNA polymerase family B, C-terminal domain"/>
    <property type="match status" value="1"/>
</dbReference>
<dbReference type="InterPro" id="IPR042087">
    <property type="entry name" value="DNA_pol_B_thumb"/>
</dbReference>
<keyword evidence="6" id="KW-0808">Transferase</keyword>
<dbReference type="GO" id="GO:0007018">
    <property type="term" value="P:microtubule-based movement"/>
    <property type="evidence" value="ECO:0007669"/>
    <property type="project" value="InterPro"/>
</dbReference>
<evidence type="ECO:0000256" key="10">
    <source>
        <dbReference type="ARBA" id="ARBA00022723"/>
    </source>
</evidence>
<dbReference type="Gene3D" id="3.90.1600.10">
    <property type="entry name" value="Palm domain of DNA polymerase"/>
    <property type="match status" value="1"/>
</dbReference>
<accession>A0A915P4L7</accession>
<keyword evidence="9" id="KW-0540">Nuclease</keyword>
<evidence type="ECO:0000256" key="26">
    <source>
        <dbReference type="SAM" id="MobiDB-lite"/>
    </source>
</evidence>
<dbReference type="InterPro" id="IPR001752">
    <property type="entry name" value="Kinesin_motor_dom"/>
</dbReference>
<evidence type="ECO:0000256" key="17">
    <source>
        <dbReference type="ARBA" id="ARBA00022932"/>
    </source>
</evidence>
<keyword evidence="8" id="KW-0235">DNA replication</keyword>
<sequence>MNESLTNSKGEVENVKVSVRCRPLSKREKEIGFVQPIVEVDYTGKSILVASSNGQSDLLKCYQFDEVFGPDSCQSDVYNCIARPVVENVLEGFNGTVFAYGQTGTGKTYTMSGDPNIGEQGIIQYSFAHIFNHIAESGHEKRFLVRISYMEIYNEELRDLLVRTVPGAVQSYLEIKERADVGVYVKDLLSVTVSSADQCMRIMQLGNANRHTGKTSMNEQSSRSHAIFTITIECSEIIADGKQLLTQGKLSFVDLAGSERQSKTNVVGEQMKEATKINLSLSTLGNVISALADAKSTHIPYRNSKLTRILQDSLGGNSKTCMIANIGPAAYNYAETISTLRYASRAKRIQNMARINEDPKDALLRRFQNEIQLLKKRLEEAEPGSNAESDDDDEQNFLKETSLEEANVQKQRNKQSETENLDLHVNNTDSEHQRLVDDLLSREEELKRNKSEREKLMHKLVAIERQIIVGGENMIEKAERQAQLLDAGNRDLEHARQTEQVLNERLRSQQAEQIDIGEQSNSLQEQAQSLNKKLKKVWTQYMQAKSELQDQEMEHHRETESLLESIRQLQRELLYANLVIDSFIPDNQMNYIEQFVNWNEEIGDWQLKCIAYTGNNIKHENKRICSSQFSDTIDQPLKQLFCSYNELFGPELVSSHSHHKQKPEDDKNGFVNKLAALGGSLNGGDDNAGPSSDGTINGARTYWERPKVDSLIKDGRNDKPVLFQLMDIDSFIEGNAVVMRLFGVTDRGNSVAVCVFGYRPYFFASVPPSFGAQHIQKTIELLNSHIKGGLGMVTGIEIVQGSSLYYYSNTNTKRNFLKIFISSHRLFAACRGALYLIDKMLALESVDSKRTESCHAFESNLDYEVCFMADLGIVGCGWIECPSGKYDIVPENKQTTCSQFEVKISVDFLLAHDASSHEWSGVAPLRTLSLDIECLGQQGTFPDASRDPIIQIANMVKLEGESEPFIRNCFVLGTCESIVGSEVIECRNEVELLSKWSDFVRTVDPDVITGYNIQNFDLPYIMDRAKHLKIDGRVCYLSRVKGNICKQRDVSLQSKQMGNRVNKMCSMDGRIIFDVLQLVLRDYKLRSYTLNNVSYFFLGEQKEDVAYNFIPELQEGSAKDRRRLAVYCMKDAYLPIRLLDKLMLFINYMEMARVTGVPLSFLISRGQQVKILSMLIRKTREKNIFLPVIDVGDGGDEIGYEGATVIEPVCDFYNEPISTLDFASLYPSIMIAHNLCYTTLMKTVPPENEMVEGVDYIKTPSGDLFVSAKHRKGLLPQVLEELLSARKKAKEALKKETDPLKKMVLDGRQLALKISANSVYGFTGASKGKLPCSEVAQSVTAFGRQMIELTKKEVEGYYKTGAVDGLCPIDAKVIYGDTDSVMVKFGVKTIGEAMTLGKHAAQEISKRFLKPIKLEFEKVYFPYLLINKKRYAGLFWTKEEKHDKMDCKGVGYLIRNLNLFLKLETVRRDNCPLVACVLNSCLEKLLIERDKDGAIRYAKGVISDLLNDRIDISMLTITKELTKKGEKYAAKQAHVELAERMRKRDPGSAPRLGDRVPYVIINKGANVPAYEKAEDPIWVLKNNIPIDTTYYLEHQLVKPMARIFDPLLDNRAEQIFTSFNFIFILIILNFKGGDHTKKKTMVKLKSGLMAGYLVKKATCLGCKAPMNFKEEQAPATCSNCVGKMREIYLEKIVAIRSAEHRFSRLWTECQNCAGLLQDEVFCASRDCPIFYMREKVRNDLEDLEKMFRRFQIHSKQIPILEQKENFRMSILGSVRGCCIHTSLVSKKLVIFVISHVGLCFLVAVYAVLGAFMFRAIEYQEEQKFQGHIANDTWELVHRLYEYIEKSEVIREDDLKREAHKLYKEYEQKLVFAVNYEGYDEKNLDNENKLKFQWTFSGALLYSITVFTTIGYGHICPKTPLGRGLTIIYATFGIPLMLLCLANIAEICCAYCRWQAERHRVKCQSLTIRYHPNAPVNVRRVHSGRAATRRFNSMLARNASLSIRGGRGGGGGGDTKSIKSWKSFHTDKGGIRKSSFGRIPALQQEELLLKKNTFLRGRVQKRHIAVTNLNGGEQPYLIGEQPPLPPSSPFVVKMPSSMSSSSCSYERRKQKSGGPRNAATTFGLGKFNDRESSIKPSRSLQQVPLLRNQSLRIGKPNKKFSTPANVGSLIRNKRLKNGENDESLNKPSTPFPTNRQQQLPKIRVINNINNNGEFKQNELSAIQSNDEEELQNDEDEKEELKKKYPLNLKELEEEEGEEGEEDLNNLIENNNKIKIINNNKQQNRPDSTTITELSIVRSLSQKEQSEGGGSSNKRLEIRSLRSDSESLRSRRIGIGQGGGTIPSNTSMGGGGIHREKMPVSVGIITVILFIAGGAVLFSIWEDWNFFDGAYYSFITLSTIGFGDIVPGQSLDEGSQEKLIVCALYLLFGMALIAMCFKLMQDDVVQKARWLGQKIGIIVREDFGSDESEFDEDIIIGEEEDFGGGLFTRNEGGNEILMEEFNNEIKKPLKRKIILEEEGEGDNNGIVDEEDLLSVKTDQEKVTLSTSSSAAGNNSPKLNAKHQRRHQQQKRGCPTGKISKTIPTQNTNKLRKRML</sequence>
<dbReference type="Gene3D" id="1.10.287.690">
    <property type="entry name" value="Helix hairpin bin"/>
    <property type="match status" value="1"/>
</dbReference>
<feature type="region of interest" description="Disordered" evidence="26">
    <location>
        <begin position="2298"/>
        <end position="2348"/>
    </location>
</feature>
<dbReference type="GO" id="GO:0008296">
    <property type="term" value="F:3'-5'-DNA exonuclease activity"/>
    <property type="evidence" value="ECO:0007669"/>
    <property type="project" value="TreeGrafter"/>
</dbReference>
<dbReference type="NCBIfam" id="TIGR00592">
    <property type="entry name" value="pol2"/>
    <property type="match status" value="1"/>
</dbReference>
<feature type="compositionally biased region" description="Basic residues" evidence="26">
    <location>
        <begin position="2557"/>
        <end position="2567"/>
    </location>
</feature>
<name>A0A915P4L7_9BILA</name>
<comment type="cofactor">
    <cofactor evidence="1">
        <name>[4Fe-4S] cluster</name>
        <dbReference type="ChEBI" id="CHEBI:49883"/>
    </cofactor>
</comment>
<keyword evidence="27" id="KW-0472">Membrane</keyword>
<dbReference type="InterPro" id="IPR012337">
    <property type="entry name" value="RNaseH-like_sf"/>
</dbReference>
<dbReference type="GO" id="GO:0006297">
    <property type="term" value="P:nucleotide-excision repair, DNA gap filling"/>
    <property type="evidence" value="ECO:0007669"/>
    <property type="project" value="TreeGrafter"/>
</dbReference>
<keyword evidence="11 24" id="KW-0547">Nucleotide-binding</keyword>
<evidence type="ECO:0000313" key="30">
    <source>
        <dbReference type="WBParaSite" id="scf7180000423930.g11845"/>
    </source>
</evidence>